<name>A0A9X2J1N9_9SPHN</name>
<evidence type="ECO:0000256" key="2">
    <source>
        <dbReference type="SAM" id="SignalP"/>
    </source>
</evidence>
<dbReference type="RefSeq" id="WP_252113545.1">
    <property type="nucleotide sequence ID" value="NZ_JAMSHT010000001.1"/>
</dbReference>
<keyword evidence="2" id="KW-0732">Signal</keyword>
<sequence length="178" mass="19390">MRFLTMIAAAGIALAASVTPAKADVVSVGTNSFHIRHTVPLVVPAERAYTLLTEPRRWWNGEHSYSLNADNFSLDLRPGGCFCERWDGNFVEHMRVVAVTPGESIILEGGLGPLRAAGASGVLVWSLENTGTGSQLVMDFKVTGFVANDAEQWSAAVDYVIGEQAMRFRERAAQLPRR</sequence>
<proteinExistence type="inferred from homology"/>
<dbReference type="Proteomes" id="UP001155128">
    <property type="component" value="Unassembled WGS sequence"/>
</dbReference>
<dbReference type="InterPro" id="IPR023393">
    <property type="entry name" value="START-like_dom_sf"/>
</dbReference>
<feature type="chain" id="PRO_5040790984" evidence="2">
    <location>
        <begin position="24"/>
        <end position="178"/>
    </location>
</feature>
<comment type="similarity">
    <text evidence="1">Belongs to the AHA1 family.</text>
</comment>
<dbReference type="InterPro" id="IPR013538">
    <property type="entry name" value="ASHA1/2-like_C"/>
</dbReference>
<organism evidence="4 5">
    <name type="scientific">Sphingomicrobium sediminis</name>
    <dbReference type="NCBI Taxonomy" id="2950949"/>
    <lineage>
        <taxon>Bacteria</taxon>
        <taxon>Pseudomonadati</taxon>
        <taxon>Pseudomonadota</taxon>
        <taxon>Alphaproteobacteria</taxon>
        <taxon>Sphingomonadales</taxon>
        <taxon>Sphingomonadaceae</taxon>
        <taxon>Sphingomicrobium</taxon>
    </lineage>
</organism>
<evidence type="ECO:0000259" key="3">
    <source>
        <dbReference type="Pfam" id="PF08327"/>
    </source>
</evidence>
<dbReference type="Gene3D" id="3.30.530.20">
    <property type="match status" value="1"/>
</dbReference>
<evidence type="ECO:0000313" key="4">
    <source>
        <dbReference type="EMBL" id="MCM8557468.1"/>
    </source>
</evidence>
<evidence type="ECO:0000256" key="1">
    <source>
        <dbReference type="ARBA" id="ARBA00006817"/>
    </source>
</evidence>
<reference evidence="4" key="1">
    <citation type="submission" date="2022-06" db="EMBL/GenBank/DDBJ databases">
        <title>Sphingomicrobium sedimins sp. nov., a marine bacterium isolated from tidal flat.</title>
        <authorList>
            <person name="Kim C.-H."/>
            <person name="Yoo Y."/>
            <person name="Kim J.-J."/>
        </authorList>
    </citation>
    <scope>NUCLEOTIDE SEQUENCE</scope>
    <source>
        <strain evidence="4">GRR-S6-50</strain>
    </source>
</reference>
<dbReference type="AlphaFoldDB" id="A0A9X2J1N9"/>
<feature type="signal peptide" evidence="2">
    <location>
        <begin position="1"/>
        <end position="23"/>
    </location>
</feature>
<feature type="domain" description="Activator of Hsp90 ATPase homologue 1/2-like C-terminal" evidence="3">
    <location>
        <begin position="43"/>
        <end position="152"/>
    </location>
</feature>
<accession>A0A9X2J1N9</accession>
<dbReference type="SUPFAM" id="SSF55961">
    <property type="entry name" value="Bet v1-like"/>
    <property type="match status" value="1"/>
</dbReference>
<protein>
    <submittedName>
        <fullName evidence="4">SRPBCC domain-containing protein</fullName>
    </submittedName>
</protein>
<dbReference type="Pfam" id="PF08327">
    <property type="entry name" value="AHSA1"/>
    <property type="match status" value="1"/>
</dbReference>
<keyword evidence="5" id="KW-1185">Reference proteome</keyword>
<comment type="caution">
    <text evidence="4">The sequence shown here is derived from an EMBL/GenBank/DDBJ whole genome shotgun (WGS) entry which is preliminary data.</text>
</comment>
<evidence type="ECO:0000313" key="5">
    <source>
        <dbReference type="Proteomes" id="UP001155128"/>
    </source>
</evidence>
<dbReference type="EMBL" id="JAMSHT010000001">
    <property type="protein sequence ID" value="MCM8557468.1"/>
    <property type="molecule type" value="Genomic_DNA"/>
</dbReference>
<gene>
    <name evidence="4" type="ORF">NDO55_06515</name>
</gene>